<reference evidence="2 3" key="1">
    <citation type="submission" date="2018-08" db="EMBL/GenBank/DDBJ databases">
        <authorList>
            <person name="Ferrada E.E."/>
            <person name="Latorre B.A."/>
        </authorList>
    </citation>
    <scope>NUCLEOTIDE SEQUENCE [LARGE SCALE GENOMIC DNA]</scope>
    <source>
        <strain evidence="2 3">VK-A60T</strain>
    </source>
</reference>
<dbReference type="EMBL" id="CP031742">
    <property type="protein sequence ID" value="AXQ57024.1"/>
    <property type="molecule type" value="Genomic_DNA"/>
</dbReference>
<feature type="compositionally biased region" description="Low complexity" evidence="1">
    <location>
        <begin position="22"/>
        <end position="37"/>
    </location>
</feature>
<sequence length="83" mass="8591">MTTPPVPDLPAQRPPVTPPAATPAAPWSTPAAASGAPLPWAGTASRPAGERTTARRRQTVDSLPDWSPLPPGETLVRRGGPRP</sequence>
<name>A0A385DGH4_9ACTN</name>
<dbReference type="RefSeq" id="WP_101280587.1">
    <property type="nucleotide sequence ID" value="NZ_CP031742.1"/>
</dbReference>
<organism evidence="2 3">
    <name type="scientific">Streptomyces koyangensis</name>
    <dbReference type="NCBI Taxonomy" id="188770"/>
    <lineage>
        <taxon>Bacteria</taxon>
        <taxon>Bacillati</taxon>
        <taxon>Actinomycetota</taxon>
        <taxon>Actinomycetes</taxon>
        <taxon>Kitasatosporales</taxon>
        <taxon>Streptomycetaceae</taxon>
        <taxon>Streptomyces</taxon>
        <taxon>Streptomyces aurantiacus group</taxon>
    </lineage>
</organism>
<evidence type="ECO:0000313" key="3">
    <source>
        <dbReference type="Proteomes" id="UP000259636"/>
    </source>
</evidence>
<accession>A0A385DGH4</accession>
<evidence type="ECO:0000313" key="2">
    <source>
        <dbReference type="EMBL" id="AXQ57024.1"/>
    </source>
</evidence>
<dbReference type="KEGG" id="sky:D0C37_22055"/>
<proteinExistence type="predicted"/>
<dbReference type="GeneID" id="300116832"/>
<feature type="region of interest" description="Disordered" evidence="1">
    <location>
        <begin position="1"/>
        <end position="83"/>
    </location>
</feature>
<dbReference type="Proteomes" id="UP000259636">
    <property type="component" value="Chromosome"/>
</dbReference>
<evidence type="ECO:0000256" key="1">
    <source>
        <dbReference type="SAM" id="MobiDB-lite"/>
    </source>
</evidence>
<feature type="compositionally biased region" description="Pro residues" evidence="1">
    <location>
        <begin position="1"/>
        <end position="21"/>
    </location>
</feature>
<gene>
    <name evidence="2" type="ORF">D0C37_22055</name>
</gene>
<protein>
    <submittedName>
        <fullName evidence="2">Uncharacterized protein</fullName>
    </submittedName>
</protein>
<dbReference type="AlphaFoldDB" id="A0A385DGH4"/>